<dbReference type="Proteomes" id="UP000270296">
    <property type="component" value="Unassembled WGS sequence"/>
</dbReference>
<dbReference type="GO" id="GO:0016020">
    <property type="term" value="C:membrane"/>
    <property type="evidence" value="ECO:0007669"/>
    <property type="project" value="UniProtKB-SubCell"/>
</dbReference>
<protein>
    <recommendedName>
        <fullName evidence="6">Protein ST7 homolog</fullName>
    </recommendedName>
</protein>
<dbReference type="WBParaSite" id="SBAD_0001261701-mRNA-1">
    <property type="protein sequence ID" value="SBAD_0001261701-mRNA-1"/>
    <property type="gene ID" value="SBAD_0001261701"/>
</dbReference>
<dbReference type="OrthoDB" id="5914722at2759"/>
<keyword evidence="4" id="KW-1133">Transmembrane helix</keyword>
<keyword evidence="5" id="KW-0472">Membrane</keyword>
<reference evidence="7 8" key="2">
    <citation type="submission" date="2018-11" db="EMBL/GenBank/DDBJ databases">
        <authorList>
            <consortium name="Pathogen Informatics"/>
        </authorList>
    </citation>
    <scope>NUCLEOTIDE SEQUENCE [LARGE SCALE GENOMIC DNA]</scope>
</reference>
<dbReference type="InterPro" id="IPR011990">
    <property type="entry name" value="TPR-like_helical_dom_sf"/>
</dbReference>
<dbReference type="SUPFAM" id="SSF48452">
    <property type="entry name" value="TPR-like"/>
    <property type="match status" value="1"/>
</dbReference>
<dbReference type="PANTHER" id="PTHR12745:SF6">
    <property type="entry name" value="PROTEIN ST7 HOMOLOG"/>
    <property type="match status" value="1"/>
</dbReference>
<evidence type="ECO:0000256" key="6">
    <source>
        <dbReference type="ARBA" id="ARBA00040270"/>
    </source>
</evidence>
<dbReference type="EMBL" id="UZAM01017213">
    <property type="protein sequence ID" value="VDP46419.1"/>
    <property type="molecule type" value="Genomic_DNA"/>
</dbReference>
<dbReference type="PANTHER" id="PTHR12745">
    <property type="entry name" value="SUPPRESSION OF TUMORIGENICITY 7"/>
    <property type="match status" value="1"/>
</dbReference>
<organism evidence="9">
    <name type="scientific">Soboliphyme baturini</name>
    <dbReference type="NCBI Taxonomy" id="241478"/>
    <lineage>
        <taxon>Eukaryota</taxon>
        <taxon>Metazoa</taxon>
        <taxon>Ecdysozoa</taxon>
        <taxon>Nematoda</taxon>
        <taxon>Enoplea</taxon>
        <taxon>Dorylaimia</taxon>
        <taxon>Dioctophymatida</taxon>
        <taxon>Dioctophymatoidea</taxon>
        <taxon>Soboliphymatidae</taxon>
        <taxon>Soboliphyme</taxon>
    </lineage>
</organism>
<dbReference type="Pfam" id="PF04184">
    <property type="entry name" value="ST7"/>
    <property type="match status" value="1"/>
</dbReference>
<evidence type="ECO:0000313" key="9">
    <source>
        <dbReference type="WBParaSite" id="SBAD_0001261701-mRNA-1"/>
    </source>
</evidence>
<keyword evidence="3" id="KW-0812">Transmembrane</keyword>
<accession>A0A183J8L4</accession>
<evidence type="ECO:0000313" key="8">
    <source>
        <dbReference type="Proteomes" id="UP000270296"/>
    </source>
</evidence>
<dbReference type="InterPro" id="IPR007311">
    <property type="entry name" value="ST7"/>
</dbReference>
<name>A0A183J8L4_9BILA</name>
<proteinExistence type="inferred from homology"/>
<gene>
    <name evidence="7" type="ORF">SBAD_LOCUS12212</name>
</gene>
<evidence type="ECO:0000313" key="7">
    <source>
        <dbReference type="EMBL" id="VDP46419.1"/>
    </source>
</evidence>
<sequence length="193" mass="22335">MNFFRGAEYQRFSNATGKEPLTYYDMNLSAQDHQNLFTCEADTGKPEYEIMMVAWRERDPNLRVERMLKRALKAADVNYKKCHSSQNFSSPAEEALHKRDTNVLIYIRRRLAMCARRLGKLKEAVKAMRDLIKEFPMLNVMNIHENLIEALLAMQAYADAQAVLARYDEFSLPKSATICYTAALLKARIVSER</sequence>
<evidence type="ECO:0000256" key="3">
    <source>
        <dbReference type="ARBA" id="ARBA00022692"/>
    </source>
</evidence>
<reference evidence="9" key="1">
    <citation type="submission" date="2016-06" db="UniProtKB">
        <authorList>
            <consortium name="WormBaseParasite"/>
        </authorList>
    </citation>
    <scope>IDENTIFICATION</scope>
</reference>
<evidence type="ECO:0000256" key="2">
    <source>
        <dbReference type="ARBA" id="ARBA00009751"/>
    </source>
</evidence>
<evidence type="ECO:0000256" key="1">
    <source>
        <dbReference type="ARBA" id="ARBA00004141"/>
    </source>
</evidence>
<comment type="similarity">
    <text evidence="2">Belongs to the ST7 family.</text>
</comment>
<evidence type="ECO:0000256" key="5">
    <source>
        <dbReference type="ARBA" id="ARBA00023136"/>
    </source>
</evidence>
<keyword evidence="8" id="KW-1185">Reference proteome</keyword>
<comment type="subcellular location">
    <subcellularLocation>
        <location evidence="1">Membrane</location>
        <topology evidence="1">Multi-pass membrane protein</topology>
    </subcellularLocation>
</comment>
<evidence type="ECO:0000256" key="4">
    <source>
        <dbReference type="ARBA" id="ARBA00022989"/>
    </source>
</evidence>
<dbReference type="Gene3D" id="1.25.40.10">
    <property type="entry name" value="Tetratricopeptide repeat domain"/>
    <property type="match status" value="1"/>
</dbReference>
<dbReference type="AlphaFoldDB" id="A0A183J8L4"/>